<evidence type="ECO:0000313" key="7">
    <source>
        <dbReference type="Proteomes" id="UP000000593"/>
    </source>
</evidence>
<dbReference type="Pfam" id="PF02311">
    <property type="entry name" value="AraC_binding"/>
    <property type="match status" value="1"/>
</dbReference>
<dbReference type="SUPFAM" id="SSF51215">
    <property type="entry name" value="Regulatory protein AraC"/>
    <property type="match status" value="1"/>
</dbReference>
<dbReference type="PROSITE" id="PS00041">
    <property type="entry name" value="HTH_ARAC_FAMILY_1"/>
    <property type="match status" value="1"/>
</dbReference>
<dbReference type="KEGG" id="ppr:PBPRB1942"/>
<dbReference type="EMBL" id="CR378681">
    <property type="protein sequence ID" value="CAG23789.1"/>
    <property type="molecule type" value="Genomic_DNA"/>
</dbReference>
<dbReference type="InterPro" id="IPR050204">
    <property type="entry name" value="AraC_XylS_family_regulators"/>
</dbReference>
<dbReference type="InterPro" id="IPR018062">
    <property type="entry name" value="HTH_AraC-typ_CS"/>
</dbReference>
<dbReference type="InterPro" id="IPR009057">
    <property type="entry name" value="Homeodomain-like_sf"/>
</dbReference>
<evidence type="ECO:0000313" key="6">
    <source>
        <dbReference type="EMBL" id="CAG23789.1"/>
    </source>
</evidence>
<dbReference type="AlphaFoldDB" id="Q6LFZ1"/>
<dbReference type="SMART" id="SM00342">
    <property type="entry name" value="HTH_ARAC"/>
    <property type="match status" value="1"/>
</dbReference>
<dbReference type="Proteomes" id="UP000000593">
    <property type="component" value="Chromosome 2"/>
</dbReference>
<dbReference type="InterPro" id="IPR018060">
    <property type="entry name" value="HTH_AraC"/>
</dbReference>
<dbReference type="InterPro" id="IPR003313">
    <property type="entry name" value="AraC-bd"/>
</dbReference>
<gene>
    <name evidence="6" type="primary">CV4366</name>
    <name evidence="6" type="ordered locus">PBPRB1942</name>
</gene>
<dbReference type="PANTHER" id="PTHR46796:SF2">
    <property type="entry name" value="TRANSCRIPTIONAL REGULATORY PROTEIN"/>
    <property type="match status" value="1"/>
</dbReference>
<feature type="domain" description="HTH araC/xylS-type" evidence="5">
    <location>
        <begin position="202"/>
        <end position="299"/>
    </location>
</feature>
<keyword evidence="2" id="KW-0238">DNA-binding</keyword>
<dbReference type="GO" id="GO:0003700">
    <property type="term" value="F:DNA-binding transcription factor activity"/>
    <property type="evidence" value="ECO:0007669"/>
    <property type="project" value="InterPro"/>
</dbReference>
<evidence type="ECO:0000256" key="3">
    <source>
        <dbReference type="ARBA" id="ARBA00023159"/>
    </source>
</evidence>
<protein>
    <submittedName>
        <fullName evidence="6">Transcriptional regulator, AraC/XylSfamily</fullName>
    </submittedName>
</protein>
<accession>Q6LFZ1</accession>
<dbReference type="PROSITE" id="PS01124">
    <property type="entry name" value="HTH_ARAC_FAMILY_2"/>
    <property type="match status" value="1"/>
</dbReference>
<dbReference type="SUPFAM" id="SSF46689">
    <property type="entry name" value="Homeodomain-like"/>
    <property type="match status" value="2"/>
</dbReference>
<reference evidence="7" key="1">
    <citation type="journal article" date="2005" name="Science">
        <title>Life at depth: Photobacterium profundum genome sequence and expression analysis.</title>
        <authorList>
            <person name="Vezzi A."/>
            <person name="Campanaro S."/>
            <person name="D'Angelo M."/>
            <person name="Simonato F."/>
            <person name="Vitulo N."/>
            <person name="Lauro F.M."/>
            <person name="Cestaro A."/>
            <person name="Malacrida G."/>
            <person name="Simionati B."/>
            <person name="Cannata N."/>
            <person name="Romualdi C."/>
            <person name="Bartlett D.H."/>
            <person name="Valle G."/>
        </authorList>
    </citation>
    <scope>NUCLEOTIDE SEQUENCE [LARGE SCALE GENOMIC DNA]</scope>
    <source>
        <strain evidence="7">ATCC BAA-1253 / SS9</strain>
    </source>
</reference>
<dbReference type="Gene3D" id="1.10.10.60">
    <property type="entry name" value="Homeodomain-like"/>
    <property type="match status" value="2"/>
</dbReference>
<sequence length="305" mass="34410">MFPFLIYWVVVMSESKNTSRQTRTKKSPAIKEQATYRFADELGGLEVLDAQYHHQNFSRHSHEGYTVGVIEKGAQKFYRTGGNHVAPQGSIILVNADDVHSGHSAAEGGWSYKAMYPLPAQFEQIRKELNAPCSSAPYFSDPVVYDLELANQLRLVFDTLEKSSNRLLRETLLYSVLTKLMCKHGKGRTTLSEPPKSQRQLALVKEFLDDFPSADITLQELAQLASISPFHLVRSFQKAFGLPPHAYQIQSRLRLAKKLISQGHRISDAAQEAGFHDQSHLHRHFKKAIGITPGQFAKHLQLKSK</sequence>
<dbReference type="InterPro" id="IPR037923">
    <property type="entry name" value="HTH-like"/>
</dbReference>
<dbReference type="HOGENOM" id="CLU_000445_88_16_6"/>
<keyword evidence="1" id="KW-0805">Transcription regulation</keyword>
<keyword evidence="3" id="KW-0010">Activator</keyword>
<dbReference type="eggNOG" id="COG2207">
    <property type="taxonomic scope" value="Bacteria"/>
</dbReference>
<proteinExistence type="predicted"/>
<keyword evidence="7" id="KW-1185">Reference proteome</keyword>
<keyword evidence="4" id="KW-0804">Transcription</keyword>
<evidence type="ECO:0000256" key="2">
    <source>
        <dbReference type="ARBA" id="ARBA00023125"/>
    </source>
</evidence>
<name>Q6LFZ1_PHOPR</name>
<dbReference type="STRING" id="298386.PBPRB1942"/>
<dbReference type="PANTHER" id="PTHR46796">
    <property type="entry name" value="HTH-TYPE TRANSCRIPTIONAL ACTIVATOR RHAS-RELATED"/>
    <property type="match status" value="1"/>
</dbReference>
<organism evidence="6 7">
    <name type="scientific">Photobacterium profundum (strain SS9)</name>
    <dbReference type="NCBI Taxonomy" id="298386"/>
    <lineage>
        <taxon>Bacteria</taxon>
        <taxon>Pseudomonadati</taxon>
        <taxon>Pseudomonadota</taxon>
        <taxon>Gammaproteobacteria</taxon>
        <taxon>Vibrionales</taxon>
        <taxon>Vibrionaceae</taxon>
        <taxon>Photobacterium</taxon>
    </lineage>
</organism>
<evidence type="ECO:0000256" key="4">
    <source>
        <dbReference type="ARBA" id="ARBA00023163"/>
    </source>
</evidence>
<dbReference type="Pfam" id="PF12833">
    <property type="entry name" value="HTH_18"/>
    <property type="match status" value="1"/>
</dbReference>
<evidence type="ECO:0000256" key="1">
    <source>
        <dbReference type="ARBA" id="ARBA00023015"/>
    </source>
</evidence>
<dbReference type="GO" id="GO:0043565">
    <property type="term" value="F:sequence-specific DNA binding"/>
    <property type="evidence" value="ECO:0007669"/>
    <property type="project" value="InterPro"/>
</dbReference>
<evidence type="ECO:0000259" key="5">
    <source>
        <dbReference type="PROSITE" id="PS01124"/>
    </source>
</evidence>